<reference evidence="2 3" key="1">
    <citation type="submission" date="2018-08" db="EMBL/GenBank/DDBJ databases">
        <title>Pallidiluteibacterium maritimus gen. nov., sp. nov., isolated from coastal sediment.</title>
        <authorList>
            <person name="Zhou L.Y."/>
        </authorList>
    </citation>
    <scope>NUCLEOTIDE SEQUENCE [LARGE SCALE GENOMIC DNA]</scope>
    <source>
        <strain evidence="2 3">XSD2</strain>
    </source>
</reference>
<keyword evidence="3" id="KW-1185">Reference proteome</keyword>
<proteinExistence type="predicted"/>
<dbReference type="InterPro" id="IPR013785">
    <property type="entry name" value="Aldolase_TIM"/>
</dbReference>
<dbReference type="GO" id="GO:0005975">
    <property type="term" value="P:carbohydrate metabolic process"/>
    <property type="evidence" value="ECO:0007669"/>
    <property type="project" value="InterPro"/>
</dbReference>
<gene>
    <name evidence="2" type="ORF">D1614_16510</name>
</gene>
<dbReference type="InterPro" id="IPR001585">
    <property type="entry name" value="TAL/FSA"/>
</dbReference>
<dbReference type="EMBL" id="QWGR01000010">
    <property type="protein sequence ID" value="RIJ47036.1"/>
    <property type="molecule type" value="Genomic_DNA"/>
</dbReference>
<evidence type="ECO:0000256" key="1">
    <source>
        <dbReference type="ARBA" id="ARBA00023270"/>
    </source>
</evidence>
<comment type="caution">
    <text evidence="2">The sequence shown here is derived from an EMBL/GenBank/DDBJ whole genome shotgun (WGS) entry which is preliminary data.</text>
</comment>
<protein>
    <submittedName>
        <fullName evidence="2">Transaldolase</fullName>
    </submittedName>
</protein>
<name>A0A399SSJ1_9BACT</name>
<dbReference type="Gene3D" id="3.20.20.70">
    <property type="entry name" value="Aldolase class I"/>
    <property type="match status" value="1"/>
</dbReference>
<dbReference type="PANTHER" id="PTHR10683:SF40">
    <property type="entry name" value="FRUCTOSE-6-PHOSPHATE ALDOLASE 1-RELATED"/>
    <property type="match status" value="1"/>
</dbReference>
<dbReference type="SUPFAM" id="SSF51569">
    <property type="entry name" value="Aldolase"/>
    <property type="match status" value="1"/>
</dbReference>
<dbReference type="Proteomes" id="UP000265926">
    <property type="component" value="Unassembled WGS sequence"/>
</dbReference>
<dbReference type="Pfam" id="PF00923">
    <property type="entry name" value="TAL_FSA"/>
    <property type="match status" value="1"/>
</dbReference>
<evidence type="ECO:0000313" key="3">
    <source>
        <dbReference type="Proteomes" id="UP000265926"/>
    </source>
</evidence>
<accession>A0A399SSJ1</accession>
<dbReference type="AlphaFoldDB" id="A0A399SSJ1"/>
<keyword evidence="1" id="KW-0704">Schiff base</keyword>
<sequence>MGFIVNSKANSNHFTMNETLKTQIKEFVLADIHEERISAKADPFWQSLREAGTQLWLDTGDMDEAEKNWSAEMTALTTNNTLVNKEIQKGIYDDFIAQAREIVSELPVEEQIVEIAFILNARHGMRLARKFGGFVSVELHTNTAHHFDAIVDYGLRYFDINPEQFIVKVPYTAVGLLGARRLRELGVKINFTLEFSARQNLMVAAITKPNYCNVFLGRIGAYMKDNGLGSGEGAGERTVLSTQKIVKEISGNNAVPTQLIAASLRGYSQLDALAGTDVFTMPTKVAADGKIHLDGKFTSKVNEVYPVDLTEEAAKYSPEKLWDISEGELTLARNLDRDCPKDGNELIDRVHRAGCGDMFPYLSEKDLGFIASDGKIPKHERWASRIESGELAIDTLLNLAGLASFTDDQKELDDRIRRIITAG</sequence>
<organism evidence="2 3">
    <name type="scientific">Maribellus luteus</name>
    <dbReference type="NCBI Taxonomy" id="2305463"/>
    <lineage>
        <taxon>Bacteria</taxon>
        <taxon>Pseudomonadati</taxon>
        <taxon>Bacteroidota</taxon>
        <taxon>Bacteroidia</taxon>
        <taxon>Marinilabiliales</taxon>
        <taxon>Prolixibacteraceae</taxon>
        <taxon>Maribellus</taxon>
    </lineage>
</organism>
<dbReference type="PANTHER" id="PTHR10683">
    <property type="entry name" value="TRANSALDOLASE"/>
    <property type="match status" value="1"/>
</dbReference>
<evidence type="ECO:0000313" key="2">
    <source>
        <dbReference type="EMBL" id="RIJ47036.1"/>
    </source>
</evidence>